<evidence type="ECO:0000313" key="13">
    <source>
        <dbReference type="Proteomes" id="UP001239397"/>
    </source>
</evidence>
<dbReference type="AlphaFoldDB" id="A0A9Y2NN23"/>
<keyword evidence="5" id="KW-0347">Helicase</keyword>
<keyword evidence="6" id="KW-0067">ATP-binding</keyword>
<dbReference type="GO" id="GO:0005829">
    <property type="term" value="C:cytosol"/>
    <property type="evidence" value="ECO:0007669"/>
    <property type="project" value="TreeGrafter"/>
</dbReference>
<evidence type="ECO:0000256" key="1">
    <source>
        <dbReference type="ARBA" id="ARBA00008428"/>
    </source>
</evidence>
<gene>
    <name evidence="12" type="ORF">QRX60_16955</name>
</gene>
<evidence type="ECO:0000256" key="5">
    <source>
        <dbReference type="ARBA" id="ARBA00022806"/>
    </source>
</evidence>
<dbReference type="KEGG" id="amog:QRX60_16955"/>
<dbReference type="Gene3D" id="1.10.860.10">
    <property type="entry name" value="DNAb Helicase, Chain A"/>
    <property type="match status" value="1"/>
</dbReference>
<dbReference type="InterPro" id="IPR007694">
    <property type="entry name" value="DNA_helicase_DnaB-like_C"/>
</dbReference>
<dbReference type="SUPFAM" id="SSF52540">
    <property type="entry name" value="P-loop containing nucleoside triphosphate hydrolases"/>
    <property type="match status" value="1"/>
</dbReference>
<protein>
    <recommendedName>
        <fullName evidence="9">DNA 5'-3' helicase</fullName>
        <ecNumber evidence="9">5.6.2.3</ecNumber>
    </recommendedName>
</protein>
<sequence>MSDDEQYPAPNLASEALAQLRPVAEEGYLISLLTTITARELREEALVRVQPEDFSVAAYGGLWEAAQQLHAEGKPVTARTVAAAADTAGELAERTVARFVGAVPNPADFPYALAEVTRCGALRRVVEATVRIQQRTMAAADGSAALAAAHEELGKLDTAELGQDEHTRTFRDVLTELDAALRSPETYRFVPTPWDDLNERFSGGLHMGRMIIVGARPGEGKSIAAHQIAEHAASLGHPAAIFSVEMGSVEVAGRIVANGATVEMGEITRRELSDHSWRNFHEYRARAQDFPLTINERPDLTLGYIAAQCRALKRRNGLDVVVIDYLQLLNGDRRMPREQQVSAISRGLKQLSRELDCAVVVPAQLNRNAVARGKAGLSDLRESGSIEQDADAVILLARQYDDEGEPNGMLAVDIAKNRFGRMGELELPWRPYLSRIG</sequence>
<dbReference type="GO" id="GO:0043139">
    <property type="term" value="F:5'-3' DNA helicase activity"/>
    <property type="evidence" value="ECO:0007669"/>
    <property type="project" value="UniProtKB-EC"/>
</dbReference>
<dbReference type="InterPro" id="IPR027417">
    <property type="entry name" value="P-loop_NTPase"/>
</dbReference>
<dbReference type="RefSeq" id="WP_286001736.1">
    <property type="nucleotide sequence ID" value="NZ_CP127295.1"/>
</dbReference>
<feature type="domain" description="SF4 helicase" evidence="11">
    <location>
        <begin position="183"/>
        <end position="437"/>
    </location>
</feature>
<proteinExistence type="inferred from homology"/>
<dbReference type="InterPro" id="IPR007693">
    <property type="entry name" value="DNA_helicase_DnaB-like_N"/>
</dbReference>
<dbReference type="SUPFAM" id="SSF48024">
    <property type="entry name" value="N-terminal domain of DnaB helicase"/>
    <property type="match status" value="1"/>
</dbReference>
<evidence type="ECO:0000313" key="12">
    <source>
        <dbReference type="EMBL" id="WIY05448.1"/>
    </source>
</evidence>
<dbReference type="PANTHER" id="PTHR30153:SF2">
    <property type="entry name" value="REPLICATIVE DNA HELICASE"/>
    <property type="match status" value="1"/>
</dbReference>
<evidence type="ECO:0000259" key="11">
    <source>
        <dbReference type="PROSITE" id="PS51199"/>
    </source>
</evidence>
<dbReference type="InterPro" id="IPR016136">
    <property type="entry name" value="DNA_helicase_N/primase_C"/>
</dbReference>
<organism evidence="12 13">
    <name type="scientific">Amycolatopsis mongoliensis</name>
    <dbReference type="NCBI Taxonomy" id="715475"/>
    <lineage>
        <taxon>Bacteria</taxon>
        <taxon>Bacillati</taxon>
        <taxon>Actinomycetota</taxon>
        <taxon>Actinomycetes</taxon>
        <taxon>Pseudonocardiales</taxon>
        <taxon>Pseudonocardiaceae</taxon>
        <taxon>Amycolatopsis</taxon>
    </lineage>
</organism>
<dbReference type="GO" id="GO:0016787">
    <property type="term" value="F:hydrolase activity"/>
    <property type="evidence" value="ECO:0007669"/>
    <property type="project" value="UniProtKB-KW"/>
</dbReference>
<dbReference type="Pfam" id="PF00772">
    <property type="entry name" value="DnaB"/>
    <property type="match status" value="1"/>
</dbReference>
<keyword evidence="7" id="KW-0238">DNA-binding</keyword>
<dbReference type="GO" id="GO:0003677">
    <property type="term" value="F:DNA binding"/>
    <property type="evidence" value="ECO:0007669"/>
    <property type="project" value="UniProtKB-KW"/>
</dbReference>
<evidence type="ECO:0000256" key="2">
    <source>
        <dbReference type="ARBA" id="ARBA00022705"/>
    </source>
</evidence>
<keyword evidence="3" id="KW-0547">Nucleotide-binding</keyword>
<name>A0A9Y2NN23_9PSEU</name>
<evidence type="ECO:0000256" key="7">
    <source>
        <dbReference type="ARBA" id="ARBA00023125"/>
    </source>
</evidence>
<reference evidence="12 13" key="1">
    <citation type="submission" date="2023-06" db="EMBL/GenBank/DDBJ databases">
        <authorList>
            <person name="Oyuntsetseg B."/>
            <person name="Kim S.B."/>
        </authorList>
    </citation>
    <scope>NUCLEOTIDE SEQUENCE [LARGE SCALE GENOMIC DNA]</scope>
    <source>
        <strain evidence="12 13">4-36</strain>
    </source>
</reference>
<dbReference type="PANTHER" id="PTHR30153">
    <property type="entry name" value="REPLICATIVE DNA HELICASE DNAB"/>
    <property type="match status" value="1"/>
</dbReference>
<keyword evidence="13" id="KW-1185">Reference proteome</keyword>
<dbReference type="Pfam" id="PF03796">
    <property type="entry name" value="DnaB_C"/>
    <property type="match status" value="1"/>
</dbReference>
<dbReference type="EC" id="5.6.2.3" evidence="9"/>
<comment type="similarity">
    <text evidence="1">Belongs to the helicase family. DnaB subfamily.</text>
</comment>
<evidence type="ECO:0000256" key="6">
    <source>
        <dbReference type="ARBA" id="ARBA00022840"/>
    </source>
</evidence>
<comment type="catalytic activity">
    <reaction evidence="10">
        <text>ATP + H2O = ADP + phosphate + H(+)</text>
        <dbReference type="Rhea" id="RHEA:13065"/>
        <dbReference type="ChEBI" id="CHEBI:15377"/>
        <dbReference type="ChEBI" id="CHEBI:15378"/>
        <dbReference type="ChEBI" id="CHEBI:30616"/>
        <dbReference type="ChEBI" id="CHEBI:43474"/>
        <dbReference type="ChEBI" id="CHEBI:456216"/>
        <dbReference type="EC" id="5.6.2.3"/>
    </reaction>
</comment>
<evidence type="ECO:0000256" key="10">
    <source>
        <dbReference type="ARBA" id="ARBA00048954"/>
    </source>
</evidence>
<dbReference type="GO" id="GO:0005524">
    <property type="term" value="F:ATP binding"/>
    <property type="evidence" value="ECO:0007669"/>
    <property type="project" value="UniProtKB-KW"/>
</dbReference>
<keyword evidence="4" id="KW-0378">Hydrolase</keyword>
<evidence type="ECO:0000256" key="3">
    <source>
        <dbReference type="ARBA" id="ARBA00022741"/>
    </source>
</evidence>
<dbReference type="EMBL" id="CP127295">
    <property type="protein sequence ID" value="WIY05448.1"/>
    <property type="molecule type" value="Genomic_DNA"/>
</dbReference>
<evidence type="ECO:0000256" key="4">
    <source>
        <dbReference type="ARBA" id="ARBA00022801"/>
    </source>
</evidence>
<dbReference type="InterPro" id="IPR036185">
    <property type="entry name" value="DNA_heli_DnaB-like_N_sf"/>
</dbReference>
<dbReference type="GO" id="GO:0006260">
    <property type="term" value="P:DNA replication"/>
    <property type="evidence" value="ECO:0007669"/>
    <property type="project" value="UniProtKB-KW"/>
</dbReference>
<keyword evidence="8" id="KW-0413">Isomerase</keyword>
<dbReference type="PROSITE" id="PS51199">
    <property type="entry name" value="SF4_HELICASE"/>
    <property type="match status" value="1"/>
</dbReference>
<dbReference type="Proteomes" id="UP001239397">
    <property type="component" value="Chromosome"/>
</dbReference>
<keyword evidence="2" id="KW-0235">DNA replication</keyword>
<dbReference type="Gene3D" id="3.40.50.300">
    <property type="entry name" value="P-loop containing nucleotide triphosphate hydrolases"/>
    <property type="match status" value="1"/>
</dbReference>
<accession>A0A9Y2NN23</accession>
<evidence type="ECO:0000256" key="9">
    <source>
        <dbReference type="ARBA" id="ARBA00044969"/>
    </source>
</evidence>
<evidence type="ECO:0000256" key="8">
    <source>
        <dbReference type="ARBA" id="ARBA00023235"/>
    </source>
</evidence>